<keyword evidence="6" id="KW-0540">Nuclease</keyword>
<dbReference type="EMBL" id="BJXV01000009">
    <property type="protein sequence ID" value="GEN28087.1"/>
    <property type="molecule type" value="Genomic_DNA"/>
</dbReference>
<organism evidence="23 24">
    <name type="scientific">Halovibrio variabilis</name>
    <dbReference type="NCBI Taxonomy" id="31910"/>
    <lineage>
        <taxon>Bacteria</taxon>
        <taxon>Pseudomonadati</taxon>
        <taxon>Pseudomonadota</taxon>
        <taxon>Gammaproteobacteria</taxon>
        <taxon>Oceanospirillales</taxon>
        <taxon>Halomonadaceae</taxon>
        <taxon>Halovibrio</taxon>
    </lineage>
</organism>
<evidence type="ECO:0000256" key="20">
    <source>
        <dbReference type="ARBA" id="ARBA00034003"/>
    </source>
</evidence>
<evidence type="ECO:0000259" key="22">
    <source>
        <dbReference type="PROSITE" id="PS50160"/>
    </source>
</evidence>
<dbReference type="PANTHER" id="PTHR42705:SF2">
    <property type="entry name" value="BIFUNCTIONAL NON-HOMOLOGOUS END JOINING PROTEIN LIGD"/>
    <property type="match status" value="1"/>
</dbReference>
<keyword evidence="18" id="KW-0511">Multifunctional enzyme</keyword>
<evidence type="ECO:0000256" key="8">
    <source>
        <dbReference type="ARBA" id="ARBA00022741"/>
    </source>
</evidence>
<dbReference type="InterPro" id="IPR033651">
    <property type="entry name" value="PaeLigD_Pol-like"/>
</dbReference>
<feature type="domain" description="ATP-dependent DNA ligase family profile" evidence="22">
    <location>
        <begin position="328"/>
        <end position="423"/>
    </location>
</feature>
<keyword evidence="24" id="KW-1185">Reference proteome</keyword>
<sequence length="871" mass="97833">MAKLKEYRRKRNFKSTPEPAGEHDDNGSEHGASGNGTAGNSFVVHKHAASHDHFDLRLEQQGVLRSWALPKGPSLEPGEKRLAIQVEDHPLEYADFEGVIPEDAYGGGTVMIWDRGEWKPHGEQKEGHLNVELNGGRLKGRWTLTRMKGGKGKEAKDDKQWLMIKRSDENQRDKPEVSIDEDSSIVSGLSMAQIAEDRDTSWTSQDDRSNENKSSEASIPDPGSLKGAHRADLPSKISPQLATLVHETPDADTWIHEVKLDGYRILARIENAEIRLITRNGKDWSDRLPRLAELLTQLPVKSALIDGEVVALDKEGTSSFRYLQEAMSNKETEDLVYQVFDLPYLEGYDLKKVPLIERKHALAQLLKAGGFKSNSQIRYSEHTDTQGSAFYQKACRIGLEGIISKRASSHYQEKRSKDWLKSKCVIQEEFIVGGYTDPQGSRSGFGSLLMGAFDKDDRLEYAGRVGTGFSSLQLESLSATLQKLETSRSPFNAPVPDQDSIHWVRPELVIDVEFTQRTRDGRLRHPSFRGLREDRNPQEIRMSRKKPSAATPSNGKPSETKLSDQRRTQRRASKDETEVLGVRLTHPDRILFPEQGLTKLDLARYYENIQDWILPHLARRPLSLVRCPQGRTDECFFQKHPRSAIPDSVPRVKISEKQGNADYLYVESAADLVGLVQAGALEIHPWGSHIDDVEHPDILVFDLDPSPGVNWKEILRVASTLRDRLESLGMQSFVRTTGGKGIHLVVPLVPEADWEQAKAFARAVAQLHASDDPERLTTQTSKTKREGLLFIDYLRNGRGNTAVASYSVRARQGAPVAVPVRWDELNAALRADRYSVSNLRRRLAALREDPWEGFLDAARPINTQLLKAVGL</sequence>
<dbReference type="CDD" id="cd04862">
    <property type="entry name" value="PaeLigD_Pol_like"/>
    <property type="match status" value="1"/>
</dbReference>
<keyword evidence="8" id="KW-0547">Nucleotide-binding</keyword>
<keyword evidence="12" id="KW-0067">ATP-binding</keyword>
<dbReference type="NCBIfam" id="TIGR02779">
    <property type="entry name" value="NHEJ_ligase_lig"/>
    <property type="match status" value="1"/>
</dbReference>
<evidence type="ECO:0000256" key="5">
    <source>
        <dbReference type="ARBA" id="ARBA00022695"/>
    </source>
</evidence>
<dbReference type="GO" id="GO:0046872">
    <property type="term" value="F:metal ion binding"/>
    <property type="evidence" value="ECO:0007669"/>
    <property type="project" value="UniProtKB-KW"/>
</dbReference>
<dbReference type="OrthoDB" id="9802472at2"/>
<evidence type="ECO:0000256" key="1">
    <source>
        <dbReference type="ARBA" id="ARBA00001936"/>
    </source>
</evidence>
<dbReference type="Pfam" id="PF21686">
    <property type="entry name" value="LigD_Prim-Pol"/>
    <property type="match status" value="1"/>
</dbReference>
<evidence type="ECO:0000256" key="17">
    <source>
        <dbReference type="ARBA" id="ARBA00023211"/>
    </source>
</evidence>
<feature type="compositionally biased region" description="Basic and acidic residues" evidence="21">
    <location>
        <begin position="151"/>
        <end position="177"/>
    </location>
</feature>
<dbReference type="SUPFAM" id="SSF56091">
    <property type="entry name" value="DNA ligase/mRNA capping enzyme, catalytic domain"/>
    <property type="match status" value="1"/>
</dbReference>
<evidence type="ECO:0000256" key="19">
    <source>
        <dbReference type="ARBA" id="ARBA00029943"/>
    </source>
</evidence>
<dbReference type="InterPro" id="IPR012309">
    <property type="entry name" value="DNA_ligase_ATP-dep_C"/>
</dbReference>
<evidence type="ECO:0000256" key="2">
    <source>
        <dbReference type="ARBA" id="ARBA00012727"/>
    </source>
</evidence>
<evidence type="ECO:0000256" key="14">
    <source>
        <dbReference type="ARBA" id="ARBA00023125"/>
    </source>
</evidence>
<evidence type="ECO:0000256" key="11">
    <source>
        <dbReference type="ARBA" id="ARBA00022839"/>
    </source>
</evidence>
<dbReference type="NCBIfam" id="TIGR02776">
    <property type="entry name" value="NHEJ_ligase_prk"/>
    <property type="match status" value="1"/>
</dbReference>
<dbReference type="InterPro" id="IPR052171">
    <property type="entry name" value="NHEJ_LigD"/>
</dbReference>
<keyword evidence="9" id="KW-0227">DNA damage</keyword>
<feature type="compositionally biased region" description="Basic and acidic residues" evidence="21">
    <location>
        <begin position="558"/>
        <end position="577"/>
    </location>
</feature>
<dbReference type="RefSeq" id="WP_146874924.1">
    <property type="nucleotide sequence ID" value="NZ_BJXV01000009.1"/>
</dbReference>
<name>A0A511UNE3_9GAMM</name>
<dbReference type="Gene3D" id="2.40.50.140">
    <property type="entry name" value="Nucleic acid-binding proteins"/>
    <property type="match status" value="1"/>
</dbReference>
<keyword evidence="3 23" id="KW-0436">Ligase</keyword>
<feature type="compositionally biased region" description="Basic and acidic residues" evidence="21">
    <location>
        <begin position="530"/>
        <end position="542"/>
    </location>
</feature>
<dbReference type="Gene3D" id="3.30.1490.70">
    <property type="match status" value="1"/>
</dbReference>
<dbReference type="NCBIfam" id="TIGR02777">
    <property type="entry name" value="LigD_PE_dom"/>
    <property type="match status" value="1"/>
</dbReference>
<feature type="region of interest" description="Disordered" evidence="21">
    <location>
        <begin position="147"/>
        <end position="231"/>
    </location>
</feature>
<evidence type="ECO:0000256" key="6">
    <source>
        <dbReference type="ARBA" id="ARBA00022722"/>
    </source>
</evidence>
<keyword evidence="10" id="KW-0378">Hydrolase</keyword>
<feature type="compositionally biased region" description="Basic residues" evidence="21">
    <location>
        <begin position="1"/>
        <end position="13"/>
    </location>
</feature>
<evidence type="ECO:0000256" key="21">
    <source>
        <dbReference type="SAM" id="MobiDB-lite"/>
    </source>
</evidence>
<evidence type="ECO:0000256" key="13">
    <source>
        <dbReference type="ARBA" id="ARBA00022932"/>
    </source>
</evidence>
<gene>
    <name evidence="23" type="ORF">HVA01_17330</name>
</gene>
<feature type="compositionally biased region" description="Basic and acidic residues" evidence="21">
    <location>
        <begin position="195"/>
        <end position="214"/>
    </location>
</feature>
<dbReference type="Pfam" id="PF01068">
    <property type="entry name" value="DNA_ligase_A_M"/>
    <property type="match status" value="1"/>
</dbReference>
<dbReference type="SUPFAM" id="SSF50249">
    <property type="entry name" value="Nucleic acid-binding proteins"/>
    <property type="match status" value="1"/>
</dbReference>
<dbReference type="CDD" id="cd07971">
    <property type="entry name" value="OBF_DNA_ligase_LigD"/>
    <property type="match status" value="1"/>
</dbReference>
<evidence type="ECO:0000256" key="10">
    <source>
        <dbReference type="ARBA" id="ARBA00022801"/>
    </source>
</evidence>
<keyword evidence="16" id="KW-0234">DNA repair</keyword>
<evidence type="ECO:0000256" key="9">
    <source>
        <dbReference type="ARBA" id="ARBA00022763"/>
    </source>
</evidence>
<dbReference type="PROSITE" id="PS50160">
    <property type="entry name" value="DNA_LIGASE_A3"/>
    <property type="match status" value="1"/>
</dbReference>
<dbReference type="InterPro" id="IPR014146">
    <property type="entry name" value="LigD_ligase_dom"/>
</dbReference>
<dbReference type="Pfam" id="PF13298">
    <property type="entry name" value="LigD_N"/>
    <property type="match status" value="1"/>
</dbReference>
<dbReference type="NCBIfam" id="TIGR02778">
    <property type="entry name" value="ligD_pol"/>
    <property type="match status" value="1"/>
</dbReference>
<dbReference type="InterPro" id="IPR014145">
    <property type="entry name" value="LigD_pol_dom"/>
</dbReference>
<dbReference type="NCBIfam" id="NF004628">
    <property type="entry name" value="PRK05972.1"/>
    <property type="match status" value="1"/>
</dbReference>
<dbReference type="CDD" id="cd07906">
    <property type="entry name" value="Adenylation_DNA_ligase_LigD_LigC"/>
    <property type="match status" value="1"/>
</dbReference>
<evidence type="ECO:0000256" key="16">
    <source>
        <dbReference type="ARBA" id="ARBA00023204"/>
    </source>
</evidence>
<keyword evidence="15" id="KW-0233">DNA recombination</keyword>
<evidence type="ECO:0000256" key="15">
    <source>
        <dbReference type="ARBA" id="ARBA00023172"/>
    </source>
</evidence>
<feature type="region of interest" description="Disordered" evidence="21">
    <location>
        <begin position="1"/>
        <end position="41"/>
    </location>
</feature>
<feature type="region of interest" description="Disordered" evidence="21">
    <location>
        <begin position="521"/>
        <end position="579"/>
    </location>
</feature>
<keyword evidence="4" id="KW-0808">Transferase</keyword>
<comment type="cofactor">
    <cofactor evidence="1">
        <name>Mn(2+)</name>
        <dbReference type="ChEBI" id="CHEBI:29035"/>
    </cofactor>
</comment>
<evidence type="ECO:0000256" key="12">
    <source>
        <dbReference type="ARBA" id="ARBA00022840"/>
    </source>
</evidence>
<dbReference type="AlphaFoldDB" id="A0A511UNE3"/>
<dbReference type="GO" id="GO:0004527">
    <property type="term" value="F:exonuclease activity"/>
    <property type="evidence" value="ECO:0007669"/>
    <property type="project" value="UniProtKB-KW"/>
</dbReference>
<keyword evidence="11" id="KW-0269">Exonuclease</keyword>
<keyword evidence="5" id="KW-0548">Nucleotidyltransferase</keyword>
<keyword evidence="7" id="KW-0479">Metal-binding</keyword>
<evidence type="ECO:0000256" key="3">
    <source>
        <dbReference type="ARBA" id="ARBA00022598"/>
    </source>
</evidence>
<protein>
    <recommendedName>
        <fullName evidence="2">DNA ligase (ATP)</fullName>
        <ecNumber evidence="2">6.5.1.1</ecNumber>
    </recommendedName>
    <alternativeName>
        <fullName evidence="19">NHEJ DNA polymerase</fullName>
    </alternativeName>
</protein>
<dbReference type="GO" id="GO:0003887">
    <property type="term" value="F:DNA-directed DNA polymerase activity"/>
    <property type="evidence" value="ECO:0007669"/>
    <property type="project" value="UniProtKB-KW"/>
</dbReference>
<evidence type="ECO:0000256" key="18">
    <source>
        <dbReference type="ARBA" id="ARBA00023268"/>
    </source>
</evidence>
<dbReference type="GO" id="GO:0003677">
    <property type="term" value="F:DNA binding"/>
    <property type="evidence" value="ECO:0007669"/>
    <property type="project" value="UniProtKB-KW"/>
</dbReference>
<dbReference type="Gene3D" id="3.90.920.10">
    <property type="entry name" value="DNA primase, PRIM domain"/>
    <property type="match status" value="1"/>
</dbReference>
<accession>A0A511UNE3</accession>
<evidence type="ECO:0000313" key="23">
    <source>
        <dbReference type="EMBL" id="GEN28087.1"/>
    </source>
</evidence>
<dbReference type="Pfam" id="PF04679">
    <property type="entry name" value="DNA_ligase_A_C"/>
    <property type="match status" value="1"/>
</dbReference>
<dbReference type="Gene3D" id="3.30.470.30">
    <property type="entry name" value="DNA ligase/mRNA capping enzyme"/>
    <property type="match status" value="1"/>
</dbReference>
<dbReference type="GO" id="GO:0005524">
    <property type="term" value="F:ATP binding"/>
    <property type="evidence" value="ECO:0007669"/>
    <property type="project" value="UniProtKB-KW"/>
</dbReference>
<dbReference type="InterPro" id="IPR012310">
    <property type="entry name" value="DNA_ligase_ATP-dep_cent"/>
</dbReference>
<comment type="catalytic activity">
    <reaction evidence="20">
        <text>ATP + (deoxyribonucleotide)n-3'-hydroxyl + 5'-phospho-(deoxyribonucleotide)m = (deoxyribonucleotide)n+m + AMP + diphosphate.</text>
        <dbReference type="EC" id="6.5.1.1"/>
    </reaction>
</comment>
<dbReference type="GO" id="GO:0006281">
    <property type="term" value="P:DNA repair"/>
    <property type="evidence" value="ECO:0007669"/>
    <property type="project" value="UniProtKB-KW"/>
</dbReference>
<dbReference type="GO" id="GO:0006310">
    <property type="term" value="P:DNA recombination"/>
    <property type="evidence" value="ECO:0007669"/>
    <property type="project" value="UniProtKB-KW"/>
</dbReference>
<dbReference type="PANTHER" id="PTHR42705">
    <property type="entry name" value="BIFUNCTIONAL NON-HOMOLOGOUS END JOINING PROTEIN LIGD"/>
    <property type="match status" value="1"/>
</dbReference>
<dbReference type="InterPro" id="IPR014143">
    <property type="entry name" value="NHEJ_ligase_prk"/>
</dbReference>
<evidence type="ECO:0000313" key="24">
    <source>
        <dbReference type="Proteomes" id="UP000321303"/>
    </source>
</evidence>
<evidence type="ECO:0000256" key="4">
    <source>
        <dbReference type="ARBA" id="ARBA00022679"/>
    </source>
</evidence>
<comment type="caution">
    <text evidence="23">The sequence shown here is derived from an EMBL/GenBank/DDBJ whole genome shotgun (WGS) entry which is preliminary data.</text>
</comment>
<dbReference type="Proteomes" id="UP000321303">
    <property type="component" value="Unassembled WGS sequence"/>
</dbReference>
<dbReference type="GO" id="GO:0003910">
    <property type="term" value="F:DNA ligase (ATP) activity"/>
    <property type="evidence" value="ECO:0007669"/>
    <property type="project" value="UniProtKB-EC"/>
</dbReference>
<keyword evidence="13" id="KW-0239">DNA-directed DNA polymerase</keyword>
<dbReference type="EC" id="6.5.1.1" evidence="2"/>
<reference evidence="23 24" key="1">
    <citation type="submission" date="2019-07" db="EMBL/GenBank/DDBJ databases">
        <title>Whole genome shotgun sequence of Halomonas variabilis NBRC 102410.</title>
        <authorList>
            <person name="Hosoyama A."/>
            <person name="Uohara A."/>
            <person name="Ohji S."/>
            <person name="Ichikawa N."/>
        </authorList>
    </citation>
    <scope>NUCLEOTIDE SEQUENCE [LARGE SCALE GENOMIC DNA]</scope>
    <source>
        <strain evidence="23 24">NBRC 102410</strain>
    </source>
</reference>
<evidence type="ECO:0000256" key="7">
    <source>
        <dbReference type="ARBA" id="ARBA00022723"/>
    </source>
</evidence>
<dbReference type="InterPro" id="IPR014144">
    <property type="entry name" value="LigD_PE_domain"/>
</dbReference>
<keyword evidence="14" id="KW-0238">DNA-binding</keyword>
<keyword evidence="17" id="KW-0464">Manganese</keyword>
<dbReference type="InterPro" id="IPR012340">
    <property type="entry name" value="NA-bd_OB-fold"/>
</dbReference>
<proteinExistence type="predicted"/>